<protein>
    <submittedName>
        <fullName evidence="1">Toxin of toxin-antitoxin system</fullName>
    </submittedName>
</protein>
<dbReference type="Pfam" id="PF05973">
    <property type="entry name" value="Gp49"/>
    <property type="match status" value="1"/>
</dbReference>
<keyword evidence="1" id="KW-0614">Plasmid</keyword>
<evidence type="ECO:0000313" key="1">
    <source>
        <dbReference type="EMBL" id="AJW30072.1"/>
    </source>
</evidence>
<dbReference type="PANTHER" id="PTHR41791:SF1">
    <property type="entry name" value="SSL7039 PROTEIN"/>
    <property type="match status" value="1"/>
</dbReference>
<dbReference type="AlphaFoldDB" id="A0A0D5A0Q9"/>
<name>A0A0D5A0Q9_9RHOB</name>
<reference evidence="1" key="1">
    <citation type="submission" date="2014-09" db="EMBL/GenBank/DDBJ databases">
        <title>The mobilome of the heavy metals and metalloids hypertolerant bacteria from the Lubin copper mine (Poland).</title>
        <authorList>
            <person name="Dziewit L."/>
            <person name="Bartosik D."/>
        </authorList>
    </citation>
    <scope>NUCLEOTIDE SEQUENCE</scope>
    <source>
        <plasmid evidence="1">pLM20P3</plasmid>
    </source>
</reference>
<accession>A0A0D5A0Q9</accession>
<dbReference type="NCBIfam" id="TIGR02683">
    <property type="entry name" value="upstrm_HI1419"/>
    <property type="match status" value="1"/>
</dbReference>
<dbReference type="InterPro" id="IPR014056">
    <property type="entry name" value="TypeIITA-like_toxin_pred"/>
</dbReference>
<dbReference type="RefSeq" id="WP_088239209.1">
    <property type="nucleotide sequence ID" value="NZ_CBCSFT010000121.1"/>
</dbReference>
<organism evidence="1">
    <name type="scientific">Paracoccus yeei</name>
    <dbReference type="NCBI Taxonomy" id="147645"/>
    <lineage>
        <taxon>Bacteria</taxon>
        <taxon>Pseudomonadati</taxon>
        <taxon>Pseudomonadota</taxon>
        <taxon>Alphaproteobacteria</taxon>
        <taxon>Rhodobacterales</taxon>
        <taxon>Paracoccaceae</taxon>
        <taxon>Paracoccus</taxon>
    </lineage>
</organism>
<dbReference type="InterPro" id="IPR009241">
    <property type="entry name" value="HigB-like"/>
</dbReference>
<proteinExistence type="predicted"/>
<gene>
    <name evidence="1" type="ORF">pLM20P3_p9</name>
</gene>
<dbReference type="PANTHER" id="PTHR41791">
    <property type="entry name" value="SSL7039 PROTEIN"/>
    <property type="match status" value="1"/>
</dbReference>
<dbReference type="EMBL" id="KM659095">
    <property type="protein sequence ID" value="AJW30072.1"/>
    <property type="molecule type" value="Genomic_DNA"/>
</dbReference>
<geneLocation type="plasmid" evidence="1">
    <name>pLM20P3</name>
</geneLocation>
<sequence length="98" mass="10785">MIELIRSATFDSWLSGLRDRRAVARIAARLDRLAAGNPGDAEPVGEGVSELRINYGPGYRVYFIQRGPVLVILLCGGDKSTQSKDIRQAKVLAEQWKG</sequence>
<dbReference type="OrthoDB" id="5296237at2"/>
<dbReference type="PIRSF" id="PIRSF028744">
    <property type="entry name" value="Addict_mod_HI1419"/>
    <property type="match status" value="1"/>
</dbReference>